<protein>
    <recommendedName>
        <fullName evidence="3">LamG-like jellyroll fold domain-containing protein</fullName>
    </recommendedName>
</protein>
<dbReference type="Gene3D" id="2.60.120.200">
    <property type="match status" value="1"/>
</dbReference>
<evidence type="ECO:0000313" key="2">
    <source>
        <dbReference type="Proteomes" id="UP000198211"/>
    </source>
</evidence>
<dbReference type="OrthoDB" id="3219396at2759"/>
<dbReference type="EMBL" id="NBNE01010024">
    <property type="protein sequence ID" value="OWY97831.1"/>
    <property type="molecule type" value="Genomic_DNA"/>
</dbReference>
<proteinExistence type="predicted"/>
<evidence type="ECO:0008006" key="3">
    <source>
        <dbReference type="Google" id="ProtNLM"/>
    </source>
</evidence>
<dbReference type="Proteomes" id="UP000198211">
    <property type="component" value="Unassembled WGS sequence"/>
</dbReference>
<dbReference type="Pfam" id="PF13385">
    <property type="entry name" value="Laminin_G_3"/>
    <property type="match status" value="1"/>
</dbReference>
<organism evidence="1 2">
    <name type="scientific">Phytophthora megakarya</name>
    <dbReference type="NCBI Taxonomy" id="4795"/>
    <lineage>
        <taxon>Eukaryota</taxon>
        <taxon>Sar</taxon>
        <taxon>Stramenopiles</taxon>
        <taxon>Oomycota</taxon>
        <taxon>Peronosporomycetes</taxon>
        <taxon>Peronosporales</taxon>
        <taxon>Peronosporaceae</taxon>
        <taxon>Phytophthora</taxon>
    </lineage>
</organism>
<dbReference type="AlphaFoldDB" id="A0A225UXY8"/>
<dbReference type="SUPFAM" id="SSF49899">
    <property type="entry name" value="Concanavalin A-like lectins/glucanases"/>
    <property type="match status" value="1"/>
</dbReference>
<gene>
    <name evidence="1" type="ORF">PHMEG_00031541</name>
</gene>
<keyword evidence="2" id="KW-1185">Reference proteome</keyword>
<name>A0A225UXY8_9STRA</name>
<sequence length="210" mass="23708">SFSFDLWFCLLPAEKDKMYPGGIIFGLQSEERDNLNWPKYHQQFIVVDSKCSLYCSVLDAKTAVASDLEYHRWYHLALCYDRDRQRQDVYVDGKNVWSVAGALHREWHHLLHEQVGTGYVTAGGGHFPHPDFVGWYGFHGLLDDFRFYTGTLSQDEVGLLAHGGELPRKRQCGSLKYPGLRGPQSGINVSLVACTRPAEGKSVQIVNCGV</sequence>
<comment type="caution">
    <text evidence="1">The sequence shown here is derived from an EMBL/GenBank/DDBJ whole genome shotgun (WGS) entry which is preliminary data.</text>
</comment>
<feature type="non-terminal residue" evidence="1">
    <location>
        <position position="1"/>
    </location>
</feature>
<reference evidence="2" key="1">
    <citation type="submission" date="2017-03" db="EMBL/GenBank/DDBJ databases">
        <title>Phytopthora megakarya and P. palmivora, two closely related causual agents of cacao black pod achieved similar genome size and gene model numbers by different mechanisms.</title>
        <authorList>
            <person name="Ali S."/>
            <person name="Shao J."/>
            <person name="Larry D.J."/>
            <person name="Kronmiller B."/>
            <person name="Shen D."/>
            <person name="Strem M.D."/>
            <person name="Melnick R.L."/>
            <person name="Guiltinan M.J."/>
            <person name="Tyler B.M."/>
            <person name="Meinhardt L.W."/>
            <person name="Bailey B.A."/>
        </authorList>
    </citation>
    <scope>NUCLEOTIDE SEQUENCE [LARGE SCALE GENOMIC DNA]</scope>
    <source>
        <strain evidence="2">zdho120</strain>
    </source>
</reference>
<accession>A0A225UXY8</accession>
<evidence type="ECO:0000313" key="1">
    <source>
        <dbReference type="EMBL" id="OWY97831.1"/>
    </source>
</evidence>
<dbReference type="InterPro" id="IPR013320">
    <property type="entry name" value="ConA-like_dom_sf"/>
</dbReference>